<gene>
    <name evidence="5" type="ORF">DI599_21550</name>
</gene>
<keyword evidence="2" id="KW-0238">DNA-binding</keyword>
<evidence type="ECO:0000256" key="3">
    <source>
        <dbReference type="ARBA" id="ARBA00023163"/>
    </source>
</evidence>
<dbReference type="Proteomes" id="UP000249198">
    <property type="component" value="Unassembled WGS sequence"/>
</dbReference>
<dbReference type="InterPro" id="IPR018060">
    <property type="entry name" value="HTH_AraC"/>
</dbReference>
<evidence type="ECO:0000256" key="1">
    <source>
        <dbReference type="ARBA" id="ARBA00023015"/>
    </source>
</evidence>
<sequence length="346" mass="38646">MSSPPHELAHTTIATWALAIQRALQGYGIEAVPLMLEAGIDPRVIRDPELRVAVVNMWKLWRLCVERTGDDSFGLQVAANLYPTHLNALIFALQASSTLREALDRLQRYVRVVTTIAAIEVVESPVGVALILGSDSSGSAQRPFFPVDAFMGVLFRTFRELLGASAAEGLLEVRLCRPVPHRLEAFEQFFGVPVYFGAEANVMLMASGVLDRELPAANAMIAGMNEQLLRDYLGRMRHEQVSLQVRKEIIALLSSDKLGLEHIAERLNMSGRNLHRKLAEEGTSFKELQDEIRQDLALRYLGMSGMSLNEIAFNLGFIDQSSFNRAFKRWTGGSPGQYRRALRERH</sequence>
<protein>
    <submittedName>
        <fullName evidence="5">AraC family transcriptional regulator</fullName>
    </submittedName>
</protein>
<dbReference type="SMART" id="SM00342">
    <property type="entry name" value="HTH_ARAC"/>
    <property type="match status" value="1"/>
</dbReference>
<dbReference type="AlphaFoldDB" id="A0A2W5CX34"/>
<name>A0A2W5CX34_9PSED</name>
<dbReference type="PRINTS" id="PR00032">
    <property type="entry name" value="HTHARAC"/>
</dbReference>
<proteinExistence type="predicted"/>
<evidence type="ECO:0000313" key="5">
    <source>
        <dbReference type="EMBL" id="PZP20750.1"/>
    </source>
</evidence>
<evidence type="ECO:0000256" key="2">
    <source>
        <dbReference type="ARBA" id="ARBA00023125"/>
    </source>
</evidence>
<dbReference type="Gene3D" id="1.10.10.60">
    <property type="entry name" value="Homeodomain-like"/>
    <property type="match status" value="1"/>
</dbReference>
<evidence type="ECO:0000313" key="6">
    <source>
        <dbReference type="Proteomes" id="UP000249198"/>
    </source>
</evidence>
<dbReference type="RefSeq" id="WP_003302555.1">
    <property type="nucleotide sequence ID" value="NZ_QFOH01000046.1"/>
</dbReference>
<feature type="domain" description="HTH araC/xylS-type" evidence="4">
    <location>
        <begin position="243"/>
        <end position="341"/>
    </location>
</feature>
<dbReference type="SUPFAM" id="SSF46689">
    <property type="entry name" value="Homeodomain-like"/>
    <property type="match status" value="1"/>
</dbReference>
<dbReference type="PANTHER" id="PTHR47894">
    <property type="entry name" value="HTH-TYPE TRANSCRIPTIONAL REGULATOR GADX"/>
    <property type="match status" value="1"/>
</dbReference>
<dbReference type="GO" id="GO:0005829">
    <property type="term" value="C:cytosol"/>
    <property type="evidence" value="ECO:0007669"/>
    <property type="project" value="TreeGrafter"/>
</dbReference>
<dbReference type="Pfam" id="PF12625">
    <property type="entry name" value="Arabinose_bd"/>
    <property type="match status" value="1"/>
</dbReference>
<reference evidence="5 6" key="1">
    <citation type="submission" date="2017-08" db="EMBL/GenBank/DDBJ databases">
        <title>Infants hospitalized years apart are colonized by the same room-sourced microbial strains.</title>
        <authorList>
            <person name="Brooks B."/>
            <person name="Olm M.R."/>
            <person name="Firek B.A."/>
            <person name="Baker R."/>
            <person name="Thomas B.C."/>
            <person name="Morowitz M.J."/>
            <person name="Banfield J.F."/>
        </authorList>
    </citation>
    <scope>NUCLEOTIDE SEQUENCE [LARGE SCALE GENOMIC DNA]</scope>
    <source>
        <strain evidence="5">S2_009_000_R2_77</strain>
    </source>
</reference>
<accession>A0A2W5CX34</accession>
<dbReference type="GO" id="GO:0000976">
    <property type="term" value="F:transcription cis-regulatory region binding"/>
    <property type="evidence" value="ECO:0007669"/>
    <property type="project" value="TreeGrafter"/>
</dbReference>
<dbReference type="PANTHER" id="PTHR47894:SF1">
    <property type="entry name" value="HTH-TYPE TRANSCRIPTIONAL REGULATOR VQSM"/>
    <property type="match status" value="1"/>
</dbReference>
<keyword evidence="1" id="KW-0805">Transcription regulation</keyword>
<comment type="caution">
    <text evidence="5">The sequence shown here is derived from an EMBL/GenBank/DDBJ whole genome shotgun (WGS) entry which is preliminary data.</text>
</comment>
<dbReference type="InterPro" id="IPR032687">
    <property type="entry name" value="AraC-type_N"/>
</dbReference>
<dbReference type="InterPro" id="IPR009057">
    <property type="entry name" value="Homeodomain-like_sf"/>
</dbReference>
<dbReference type="EMBL" id="QFOH01000046">
    <property type="protein sequence ID" value="PZP20750.1"/>
    <property type="molecule type" value="Genomic_DNA"/>
</dbReference>
<dbReference type="GO" id="GO:0003700">
    <property type="term" value="F:DNA-binding transcription factor activity"/>
    <property type="evidence" value="ECO:0007669"/>
    <property type="project" value="InterPro"/>
</dbReference>
<dbReference type="Pfam" id="PF12833">
    <property type="entry name" value="HTH_18"/>
    <property type="match status" value="1"/>
</dbReference>
<dbReference type="InterPro" id="IPR020449">
    <property type="entry name" value="Tscrpt_reg_AraC-type_HTH"/>
</dbReference>
<evidence type="ECO:0000259" key="4">
    <source>
        <dbReference type="PROSITE" id="PS01124"/>
    </source>
</evidence>
<organism evidence="5 6">
    <name type="scientific">Pseudomonas kuykendallii</name>
    <dbReference type="NCBI Taxonomy" id="1007099"/>
    <lineage>
        <taxon>Bacteria</taxon>
        <taxon>Pseudomonadati</taxon>
        <taxon>Pseudomonadota</taxon>
        <taxon>Gammaproteobacteria</taxon>
        <taxon>Pseudomonadales</taxon>
        <taxon>Pseudomonadaceae</taxon>
        <taxon>Pseudomonas</taxon>
    </lineage>
</organism>
<keyword evidence="3" id="KW-0804">Transcription</keyword>
<dbReference type="PROSITE" id="PS01124">
    <property type="entry name" value="HTH_ARAC_FAMILY_2"/>
    <property type="match status" value="1"/>
</dbReference>